<dbReference type="AlphaFoldDB" id="A0A6A6RG06"/>
<dbReference type="InterPro" id="IPR038883">
    <property type="entry name" value="AN11006-like"/>
</dbReference>
<organism evidence="1 2">
    <name type="scientific">Lophium mytilinum</name>
    <dbReference type="NCBI Taxonomy" id="390894"/>
    <lineage>
        <taxon>Eukaryota</taxon>
        <taxon>Fungi</taxon>
        <taxon>Dikarya</taxon>
        <taxon>Ascomycota</taxon>
        <taxon>Pezizomycotina</taxon>
        <taxon>Dothideomycetes</taxon>
        <taxon>Pleosporomycetidae</taxon>
        <taxon>Mytilinidiales</taxon>
        <taxon>Mytilinidiaceae</taxon>
        <taxon>Lophium</taxon>
    </lineage>
</organism>
<protein>
    <submittedName>
        <fullName evidence="1">Uncharacterized protein</fullName>
    </submittedName>
</protein>
<evidence type="ECO:0000313" key="1">
    <source>
        <dbReference type="EMBL" id="KAF2502417.1"/>
    </source>
</evidence>
<reference evidence="1" key="1">
    <citation type="journal article" date="2020" name="Stud. Mycol.">
        <title>101 Dothideomycetes genomes: a test case for predicting lifestyles and emergence of pathogens.</title>
        <authorList>
            <person name="Haridas S."/>
            <person name="Albert R."/>
            <person name="Binder M."/>
            <person name="Bloem J."/>
            <person name="Labutti K."/>
            <person name="Salamov A."/>
            <person name="Andreopoulos B."/>
            <person name="Baker S."/>
            <person name="Barry K."/>
            <person name="Bills G."/>
            <person name="Bluhm B."/>
            <person name="Cannon C."/>
            <person name="Castanera R."/>
            <person name="Culley D."/>
            <person name="Daum C."/>
            <person name="Ezra D."/>
            <person name="Gonzalez J."/>
            <person name="Henrissat B."/>
            <person name="Kuo A."/>
            <person name="Liang C."/>
            <person name="Lipzen A."/>
            <person name="Lutzoni F."/>
            <person name="Magnuson J."/>
            <person name="Mondo S."/>
            <person name="Nolan M."/>
            <person name="Ohm R."/>
            <person name="Pangilinan J."/>
            <person name="Park H.-J."/>
            <person name="Ramirez L."/>
            <person name="Alfaro M."/>
            <person name="Sun H."/>
            <person name="Tritt A."/>
            <person name="Yoshinaga Y."/>
            <person name="Zwiers L.-H."/>
            <person name="Turgeon B."/>
            <person name="Goodwin S."/>
            <person name="Spatafora J."/>
            <person name="Crous P."/>
            <person name="Grigoriev I."/>
        </authorList>
    </citation>
    <scope>NUCLEOTIDE SEQUENCE</scope>
    <source>
        <strain evidence="1">CBS 269.34</strain>
    </source>
</reference>
<proteinExistence type="predicted"/>
<keyword evidence="2" id="KW-1185">Reference proteome</keyword>
<dbReference type="PANTHER" id="PTHR42085:SF1">
    <property type="entry name" value="F-BOX DOMAIN-CONTAINING PROTEIN"/>
    <property type="match status" value="1"/>
</dbReference>
<evidence type="ECO:0000313" key="2">
    <source>
        <dbReference type="Proteomes" id="UP000799750"/>
    </source>
</evidence>
<dbReference type="EMBL" id="MU004181">
    <property type="protein sequence ID" value="KAF2502417.1"/>
    <property type="molecule type" value="Genomic_DNA"/>
</dbReference>
<dbReference type="PANTHER" id="PTHR42085">
    <property type="entry name" value="F-BOX DOMAIN-CONTAINING PROTEIN"/>
    <property type="match status" value="1"/>
</dbReference>
<dbReference type="Proteomes" id="UP000799750">
    <property type="component" value="Unassembled WGS sequence"/>
</dbReference>
<name>A0A6A6RG06_9PEZI</name>
<dbReference type="OrthoDB" id="3633445at2759"/>
<gene>
    <name evidence="1" type="ORF">BU16DRAFT_521145</name>
</gene>
<accession>A0A6A6RG06</accession>
<sequence length="299" mass="34793">MKNLGILRTCKQIKAEAEEIFYKRNTFKMRRSGGRLQVLNAEFHETGMSLRKFHDILSATPFDLIKRLEISLSSSDGPAESLWASCGRTRYFIRVPDETEEKYLDEVDPQFMTKYAQLCLTENDTLYDRGLRLFASWISMLDHIMTMPALRELIMNFEPIYRWGHYPIGPHDPIIPIDVPHADIEVLAMEALATRMRDRKKSTLGMITVTVDISAWCIMQGGVPIPMTVFLEKHKIWKHIGDDKYQASTMDCDLDYSPEPQWSCSSVKKAYGYWWPSTTQPYRIPIREFKHANLWIKSN</sequence>